<proteinExistence type="predicted"/>
<evidence type="ECO:0000259" key="3">
    <source>
        <dbReference type="PROSITE" id="PS50102"/>
    </source>
</evidence>
<dbReference type="Gene3D" id="3.30.70.330">
    <property type="match status" value="1"/>
</dbReference>
<evidence type="ECO:0000313" key="5">
    <source>
        <dbReference type="WBParaSite" id="MhA1_Contig1548.frz3.gene6"/>
    </source>
</evidence>
<dbReference type="GO" id="GO:0003723">
    <property type="term" value="F:RNA binding"/>
    <property type="evidence" value="ECO:0007669"/>
    <property type="project" value="UniProtKB-UniRule"/>
</dbReference>
<dbReference type="PROSITE" id="PS50102">
    <property type="entry name" value="RRM"/>
    <property type="match status" value="1"/>
</dbReference>
<name>A0A1I8B7H3_MELHA</name>
<organism evidence="4 5">
    <name type="scientific">Meloidogyne hapla</name>
    <name type="common">Root-knot nematode worm</name>
    <dbReference type="NCBI Taxonomy" id="6305"/>
    <lineage>
        <taxon>Eukaryota</taxon>
        <taxon>Metazoa</taxon>
        <taxon>Ecdysozoa</taxon>
        <taxon>Nematoda</taxon>
        <taxon>Chromadorea</taxon>
        <taxon>Rhabditida</taxon>
        <taxon>Tylenchina</taxon>
        <taxon>Tylenchomorpha</taxon>
        <taxon>Tylenchoidea</taxon>
        <taxon>Meloidogynidae</taxon>
        <taxon>Meloidogyninae</taxon>
        <taxon>Meloidogyne</taxon>
    </lineage>
</organism>
<feature type="compositionally biased region" description="Low complexity" evidence="2">
    <location>
        <begin position="123"/>
        <end position="137"/>
    </location>
</feature>
<dbReference type="SMART" id="SM00360">
    <property type="entry name" value="RRM"/>
    <property type="match status" value="1"/>
</dbReference>
<dbReference type="InterPro" id="IPR035979">
    <property type="entry name" value="RBD_domain_sf"/>
</dbReference>
<dbReference type="InterPro" id="IPR012677">
    <property type="entry name" value="Nucleotide-bd_a/b_plait_sf"/>
</dbReference>
<feature type="compositionally biased region" description="Polar residues" evidence="2">
    <location>
        <begin position="91"/>
        <end position="104"/>
    </location>
</feature>
<evidence type="ECO:0000256" key="1">
    <source>
        <dbReference type="PROSITE-ProRule" id="PRU00176"/>
    </source>
</evidence>
<feature type="domain" description="RRM" evidence="3">
    <location>
        <begin position="238"/>
        <end position="333"/>
    </location>
</feature>
<protein>
    <submittedName>
        <fullName evidence="5">RRM domain-containing protein</fullName>
    </submittedName>
</protein>
<keyword evidence="4" id="KW-1185">Reference proteome</keyword>
<evidence type="ECO:0000313" key="4">
    <source>
        <dbReference type="Proteomes" id="UP000095281"/>
    </source>
</evidence>
<feature type="region of interest" description="Disordered" evidence="2">
    <location>
        <begin position="87"/>
        <end position="107"/>
    </location>
</feature>
<evidence type="ECO:0000256" key="2">
    <source>
        <dbReference type="SAM" id="MobiDB-lite"/>
    </source>
</evidence>
<dbReference type="SUPFAM" id="SSF54928">
    <property type="entry name" value="RNA-binding domain, RBD"/>
    <property type="match status" value="1"/>
</dbReference>
<dbReference type="WBParaSite" id="MhA1_Contig1548.frz3.gene6">
    <property type="protein sequence ID" value="MhA1_Contig1548.frz3.gene6"/>
    <property type="gene ID" value="MhA1_Contig1548.frz3.gene6"/>
</dbReference>
<dbReference type="Proteomes" id="UP000095281">
    <property type="component" value="Unplaced"/>
</dbReference>
<dbReference type="AlphaFoldDB" id="A0A1I8B7H3"/>
<reference evidence="5" key="1">
    <citation type="submission" date="2016-11" db="UniProtKB">
        <authorList>
            <consortium name="WormBaseParasite"/>
        </authorList>
    </citation>
    <scope>IDENTIFICATION</scope>
</reference>
<accession>A0A1I8B7H3</accession>
<dbReference type="InterPro" id="IPR000504">
    <property type="entry name" value="RRM_dom"/>
</dbReference>
<feature type="region of interest" description="Disordered" evidence="2">
    <location>
        <begin position="120"/>
        <end position="140"/>
    </location>
</feature>
<keyword evidence="1" id="KW-0694">RNA-binding</keyword>
<sequence>MSNWPQLSSEFSSLNSSISTPYYRDFNSNYTKSLQQNHYNTNSQSTFPSLRDVSLSFNYEEMIGNQGRSFGPSLLERRIEEPSYYAIQPMPSRSNENSDSVLQQRQHKVQGIPSLRSLFVPESSSKNSTSNKNNSSKEGVGLVPQMHLVSTICERDQRKGYRLKRLLGLPMAKELWLETATGRLSFDGGQIVNRLEENRTYYYNISTLRVSFEMPSPLTAIIRQQTEVRKMLDMTTPCTIIVTRCYNQLTEEVLHNYFKQYGEVAFARVFSIKAGGTINPKSNVKRKRKLAYIRMESVQVQKRLLEQTSFTIDGHIVELRIPSNRIFISRVPEEAQPIELIQFVEGEIKKFEPRGYCVDVDADRLLEQKIKDLVEQNDYVSMGGVMGSINIYTKFSTCLNIITGKEIVVEPIEAEEETENDSFYSTTSLQKTCSTPLSPSHPCCSRSC</sequence>